<dbReference type="GeneID" id="106806212"/>
<evidence type="ECO:0000313" key="3">
    <source>
        <dbReference type="RefSeq" id="XP_014663572.1"/>
    </source>
</evidence>
<name>A0ABM1DUF1_PRICU</name>
<dbReference type="Proteomes" id="UP000695022">
    <property type="component" value="Unplaced"/>
</dbReference>
<feature type="compositionally biased region" description="Polar residues" evidence="1">
    <location>
        <begin position="211"/>
        <end position="221"/>
    </location>
</feature>
<feature type="region of interest" description="Disordered" evidence="1">
    <location>
        <begin position="175"/>
        <end position="302"/>
    </location>
</feature>
<organism evidence="2 3">
    <name type="scientific">Priapulus caudatus</name>
    <name type="common">Priapulid worm</name>
    <dbReference type="NCBI Taxonomy" id="37621"/>
    <lineage>
        <taxon>Eukaryota</taxon>
        <taxon>Metazoa</taxon>
        <taxon>Ecdysozoa</taxon>
        <taxon>Scalidophora</taxon>
        <taxon>Priapulida</taxon>
        <taxon>Priapulimorpha</taxon>
        <taxon>Priapulimorphida</taxon>
        <taxon>Priapulidae</taxon>
        <taxon>Priapulus</taxon>
    </lineage>
</organism>
<sequence>MPNFPGKYHRVAQHGRYNRAYSRAPGDYVNDNTNQHYAVRNIQPYGGNANNRGYVEIPATYSQARPTAEWANPPHGRRGVHADLRAMQQRHGFNEASPGAPAANIRGWAAAISNLSTRAPAANISVGGGYQQPQYQGSRGQHQVVGGGYQQPSYHTAVKLPQLPAVPQLPSLQQTSYETSGHGYQKPTYQVSGQQASGYQQPTYQTTGQQASGYQQPAATNQAYSAGAYQQQPQQQYASQPTGQQGQYTAQTGTSQSTYSSPVNQLPRPTSVIVPGVNYRRQEATPYSVAENAAKPTKYTSR</sequence>
<evidence type="ECO:0000256" key="1">
    <source>
        <dbReference type="SAM" id="MobiDB-lite"/>
    </source>
</evidence>
<accession>A0ABM1DUF1</accession>
<feature type="compositionally biased region" description="Low complexity" evidence="1">
    <location>
        <begin position="222"/>
        <end position="261"/>
    </location>
</feature>
<evidence type="ECO:0000313" key="2">
    <source>
        <dbReference type="Proteomes" id="UP000695022"/>
    </source>
</evidence>
<feature type="compositionally biased region" description="Polar residues" evidence="1">
    <location>
        <begin position="187"/>
        <end position="197"/>
    </location>
</feature>
<gene>
    <name evidence="3" type="primary">LOC106806212</name>
</gene>
<protein>
    <submittedName>
        <fullName evidence="3">AT-rich interactive domain-containing protein 1A-like</fullName>
    </submittedName>
</protein>
<proteinExistence type="predicted"/>
<feature type="compositionally biased region" description="Low complexity" evidence="1">
    <location>
        <begin position="198"/>
        <end position="210"/>
    </location>
</feature>
<reference evidence="3" key="1">
    <citation type="submission" date="2025-08" db="UniProtKB">
        <authorList>
            <consortium name="RefSeq"/>
        </authorList>
    </citation>
    <scope>IDENTIFICATION</scope>
</reference>
<dbReference type="RefSeq" id="XP_014663572.1">
    <property type="nucleotide sequence ID" value="XM_014808086.1"/>
</dbReference>
<keyword evidence="2" id="KW-1185">Reference proteome</keyword>